<evidence type="ECO:0000256" key="8">
    <source>
        <dbReference type="SAM" id="SignalP"/>
    </source>
</evidence>
<comment type="function">
    <text evidence="1">Exerts its effect at some terminal stage of cytochrome c oxidase synthesis, probably by being involved in the insertion of the copper B into subunit I.</text>
</comment>
<dbReference type="Proteomes" id="UP000515125">
    <property type="component" value="Unplaced"/>
</dbReference>
<dbReference type="AlphaFoldDB" id="A0A6P6RXB5"/>
<evidence type="ECO:0000313" key="9">
    <source>
        <dbReference type="Proteomes" id="UP000515125"/>
    </source>
</evidence>
<dbReference type="GO" id="GO:0005743">
    <property type="term" value="C:mitochondrial inner membrane"/>
    <property type="evidence" value="ECO:0007669"/>
    <property type="project" value="UniProtKB-SubCell"/>
</dbReference>
<dbReference type="OrthoDB" id="1704689at2759"/>
<evidence type="ECO:0000256" key="7">
    <source>
        <dbReference type="SAM" id="Phobius"/>
    </source>
</evidence>
<dbReference type="PANTHER" id="PTHR21320:SF3">
    <property type="entry name" value="CYTOCHROME C OXIDASE ASSEMBLY PROTEIN COX11, MITOCHONDRIAL-RELATED"/>
    <property type="match status" value="1"/>
</dbReference>
<comment type="subcellular location">
    <subcellularLocation>
        <location evidence="2">Mitochondrion inner membrane</location>
        <topology evidence="2">Single-pass membrane protein</topology>
        <orientation evidence="2">Intermembrane side</orientation>
    </subcellularLocation>
</comment>
<evidence type="ECO:0000256" key="3">
    <source>
        <dbReference type="ARBA" id="ARBA00022692"/>
    </source>
</evidence>
<feature type="compositionally biased region" description="Pro residues" evidence="6">
    <location>
        <begin position="92"/>
        <end position="111"/>
    </location>
</feature>
<feature type="region of interest" description="Disordered" evidence="6">
    <location>
        <begin position="166"/>
        <end position="185"/>
    </location>
</feature>
<evidence type="ECO:0000256" key="2">
    <source>
        <dbReference type="ARBA" id="ARBA00004243"/>
    </source>
</evidence>
<sequence length="336" mass="36566">MLRRIFPFFCGFRFGAAAVAAAAASVWSVPGTAGGRAAAPSAAGNTFSSALSAPYGAKYSALRFSARVAVPSQLRLSPRIPTPPENARGPLGGPPPPSGDTPPLPHLPPWMAPRKTSEEAAAARDVARAAFYCCCLFFGLCSVAFAFVPLYAAFCNQTGYGGAVGTSSHRADDTPIPSRQRNKTNKTDKAEILTIDFASHCNLPWTFQPLQQQIKVAPGESALAFYRAKNLTDKPIIGMSVYHVIPAEAGQYFNKIQCFCFEEQLLSPHEEVDMPVFFFIDPAILEDPRLEQMRHITLSYIFFESASEVPDEYKDLAIGLPIPQRLLPRDTCCKEL</sequence>
<keyword evidence="9" id="KW-1185">Reference proteome</keyword>
<proteinExistence type="inferred from homology"/>
<dbReference type="FunFam" id="2.60.370.10:FF:000001">
    <property type="entry name" value="COX11 cytochrome c oxidase assembly homolog"/>
    <property type="match status" value="1"/>
</dbReference>
<protein>
    <submittedName>
        <fullName evidence="10">Cytochrome c oxidase assembly protein COX11, mitochondrial</fullName>
    </submittedName>
</protein>
<reference evidence="10" key="1">
    <citation type="submission" date="2025-08" db="UniProtKB">
        <authorList>
            <consortium name="RefSeq"/>
        </authorList>
    </citation>
    <scope>IDENTIFICATION</scope>
</reference>
<evidence type="ECO:0000256" key="4">
    <source>
        <dbReference type="ARBA" id="ARBA00022989"/>
    </source>
</evidence>
<dbReference type="InterPro" id="IPR023471">
    <property type="entry name" value="CtaG/Cox11_dom_sf"/>
</dbReference>
<keyword evidence="5 7" id="KW-0472">Membrane</keyword>
<dbReference type="NCBIfam" id="NF003465">
    <property type="entry name" value="PRK05089.1"/>
    <property type="match status" value="1"/>
</dbReference>
<accession>A0A6P6RXB5</accession>
<dbReference type="InterPro" id="IPR007533">
    <property type="entry name" value="Cyt_c_oxidase_assmbl_CtaG"/>
</dbReference>
<feature type="transmembrane region" description="Helical" evidence="7">
    <location>
        <begin position="129"/>
        <end position="154"/>
    </location>
</feature>
<dbReference type="GeneID" id="34618595"/>
<dbReference type="RefSeq" id="XP_026192154.1">
    <property type="nucleotide sequence ID" value="XM_026336369.1"/>
</dbReference>
<feature type="region of interest" description="Disordered" evidence="6">
    <location>
        <begin position="75"/>
        <end position="116"/>
    </location>
</feature>
<evidence type="ECO:0000313" key="10">
    <source>
        <dbReference type="RefSeq" id="XP_026192154.1"/>
    </source>
</evidence>
<dbReference type="Pfam" id="PF04442">
    <property type="entry name" value="CtaG_Cox11"/>
    <property type="match status" value="1"/>
</dbReference>
<evidence type="ECO:0000256" key="1">
    <source>
        <dbReference type="ARBA" id="ARBA00004007"/>
    </source>
</evidence>
<feature type="chain" id="PRO_5028327821" evidence="8">
    <location>
        <begin position="18"/>
        <end position="336"/>
    </location>
</feature>
<feature type="signal peptide" evidence="8">
    <location>
        <begin position="1"/>
        <end position="17"/>
    </location>
</feature>
<keyword evidence="4 7" id="KW-1133">Transmembrane helix</keyword>
<keyword evidence="8" id="KW-0732">Signal</keyword>
<evidence type="ECO:0000256" key="6">
    <source>
        <dbReference type="SAM" id="MobiDB-lite"/>
    </source>
</evidence>
<keyword evidence="3 7" id="KW-0812">Transmembrane</keyword>
<gene>
    <name evidence="10" type="primary">LOC34618595</name>
</gene>
<dbReference type="Gene3D" id="2.60.370.10">
    <property type="entry name" value="Ctag/Cox11"/>
    <property type="match status" value="1"/>
</dbReference>
<organism evidence="9 10">
    <name type="scientific">Cyclospora cayetanensis</name>
    <dbReference type="NCBI Taxonomy" id="88456"/>
    <lineage>
        <taxon>Eukaryota</taxon>
        <taxon>Sar</taxon>
        <taxon>Alveolata</taxon>
        <taxon>Apicomplexa</taxon>
        <taxon>Conoidasida</taxon>
        <taxon>Coccidia</taxon>
        <taxon>Eucoccidiorida</taxon>
        <taxon>Eimeriorina</taxon>
        <taxon>Eimeriidae</taxon>
        <taxon>Cyclospora</taxon>
    </lineage>
</organism>
<dbReference type="HAMAP" id="MF_00155">
    <property type="entry name" value="CtaG"/>
    <property type="match status" value="1"/>
</dbReference>
<dbReference type="PANTHER" id="PTHR21320">
    <property type="entry name" value="CYTOCHROME C OXIDASE ASSEMBLY PROTEIN COX11-RELATED"/>
    <property type="match status" value="1"/>
</dbReference>
<dbReference type="SUPFAM" id="SSF110111">
    <property type="entry name" value="Ctag/Cox11"/>
    <property type="match status" value="1"/>
</dbReference>
<dbReference type="GO" id="GO:0005507">
    <property type="term" value="F:copper ion binding"/>
    <property type="evidence" value="ECO:0007669"/>
    <property type="project" value="InterPro"/>
</dbReference>
<evidence type="ECO:0000256" key="5">
    <source>
        <dbReference type="ARBA" id="ARBA00023136"/>
    </source>
</evidence>
<name>A0A6P6RXB5_9EIME</name>